<dbReference type="Gene3D" id="1.10.443.10">
    <property type="entry name" value="Intergrase catalytic core"/>
    <property type="match status" value="1"/>
</dbReference>
<dbReference type="SUPFAM" id="SSF56349">
    <property type="entry name" value="DNA breaking-rejoining enzymes"/>
    <property type="match status" value="1"/>
</dbReference>
<dbReference type="Proteomes" id="UP001329505">
    <property type="component" value="Unassembled WGS sequence"/>
</dbReference>
<gene>
    <name evidence="2" type="ORF">V0R55_14080</name>
</gene>
<accession>A0ABU7GQG4</accession>
<dbReference type="EMBL" id="JAZDQQ010000011">
    <property type="protein sequence ID" value="MEE1881293.1"/>
    <property type="molecule type" value="Genomic_DNA"/>
</dbReference>
<protein>
    <recommendedName>
        <fullName evidence="4">Integrase</fullName>
    </recommendedName>
</protein>
<sequence>MAVIESPSNEPSAKYLFEKFVTSVRRAVEAKGVIWDIPLNDCGQPIKGTDWDLRILNDSHDRHAYGTGGFGVDIETHQLALTAGWPEARLPASRVLPTIVQDFIKAIIGSICLSGRTADCAQVVAKAARRLFSSTVLTPYEISRENFEALLSIKSWSEKASRDIATVAKIIDENMISNFCPVRPTVKRDRRPGLLAGYLVRKDASKLPEADSLFELTRIVFCERARTYNDLIYFLVIRILILTGLRINEVLTLPEDCLTWVEHVDVVTNKSASDIGGVGRSLRLRYYSEKKRNKTPGTLIESFYFVPKRFEQLIESTILEARLATKPFRGVLENQYLNQSQTFGSDLRIFRTDSGGTVGTWQRLFLTAGCIKKWPLSSAAVSGDSVITTPRELRMYTSLGMVKGNGSLSFFKKYGSTSEMKKLSIKPHSLRHLMNTELFRQNVSDTVITHQFGRVSVAQSYEYDHRSLAEKLKFVELPTVAQQFIPAGSTHELVAKMVVSGIAVSSHIGESFKRIQLEHGDEAAFAYLAANSDGFHVTPYGFCTNSFSLNPCSRHLKCFDGCRHFAASGLPHHRQTLIDLKESLVIMRCSAEGKPVRTTGRANQIAHASKLIDGVQKAIEAQPYETIYPDGVDYSRLDKKDIFS</sequence>
<reference evidence="2 3" key="1">
    <citation type="submission" date="2024-01" db="EMBL/GenBank/DDBJ databases">
        <title>Unpublished Manusciprt.</title>
        <authorList>
            <person name="Duman M."/>
            <person name="Valdes E.G."/>
            <person name="Ajmi N."/>
            <person name="Altun S."/>
            <person name="Saticioglu I.B."/>
        </authorList>
    </citation>
    <scope>NUCLEOTIDE SEQUENCE [LARGE SCALE GENOMIC DNA]</scope>
    <source>
        <strain evidence="2 3">139P</strain>
    </source>
</reference>
<keyword evidence="3" id="KW-1185">Reference proteome</keyword>
<keyword evidence="1" id="KW-0233">DNA recombination</keyword>
<organism evidence="2 3">
    <name type="scientific">Pseudomonas soli</name>
    <dbReference type="NCBI Taxonomy" id="1306993"/>
    <lineage>
        <taxon>Bacteria</taxon>
        <taxon>Pseudomonadati</taxon>
        <taxon>Pseudomonadota</taxon>
        <taxon>Gammaproteobacteria</taxon>
        <taxon>Pseudomonadales</taxon>
        <taxon>Pseudomonadaceae</taxon>
        <taxon>Pseudomonas</taxon>
    </lineage>
</organism>
<dbReference type="InterPro" id="IPR013762">
    <property type="entry name" value="Integrase-like_cat_sf"/>
</dbReference>
<evidence type="ECO:0000256" key="1">
    <source>
        <dbReference type="ARBA" id="ARBA00023172"/>
    </source>
</evidence>
<evidence type="ECO:0000313" key="3">
    <source>
        <dbReference type="Proteomes" id="UP001329505"/>
    </source>
</evidence>
<dbReference type="RefSeq" id="WP_123902471.1">
    <property type="nucleotide sequence ID" value="NZ_CP009365.1"/>
</dbReference>
<evidence type="ECO:0008006" key="4">
    <source>
        <dbReference type="Google" id="ProtNLM"/>
    </source>
</evidence>
<dbReference type="InterPro" id="IPR011010">
    <property type="entry name" value="DNA_brk_join_enz"/>
</dbReference>
<proteinExistence type="predicted"/>
<comment type="caution">
    <text evidence="2">The sequence shown here is derived from an EMBL/GenBank/DDBJ whole genome shotgun (WGS) entry which is preliminary data.</text>
</comment>
<name>A0ABU7GQG4_9PSED</name>
<evidence type="ECO:0000313" key="2">
    <source>
        <dbReference type="EMBL" id="MEE1881293.1"/>
    </source>
</evidence>